<sequence>MKQPKIKIFGGVYDVIEIGFDRKTGLIKKIMYRTDGDYDEVVFRGDEVFAGSLSETVKIHEPTRDPYYGFAYAPDLESLVMMSN</sequence>
<accession>A0A2Z4MK57</accession>
<proteinExistence type="predicted"/>
<dbReference type="EMBL" id="CP030117">
    <property type="protein sequence ID" value="AWX56905.1"/>
    <property type="molecule type" value="Genomic_DNA"/>
</dbReference>
<evidence type="ECO:0000313" key="2">
    <source>
        <dbReference type="Proteomes" id="UP000036061"/>
    </source>
</evidence>
<dbReference type="Proteomes" id="UP000036061">
    <property type="component" value="Chromosome"/>
</dbReference>
<protein>
    <submittedName>
        <fullName evidence="1">Uncharacterized protein</fullName>
    </submittedName>
</protein>
<dbReference type="AlphaFoldDB" id="A0A2Z4MK57"/>
<organism evidence="1 2">
    <name type="scientific">Brevibacillus brevis</name>
    <name type="common">Bacillus brevis</name>
    <dbReference type="NCBI Taxonomy" id="1393"/>
    <lineage>
        <taxon>Bacteria</taxon>
        <taxon>Bacillati</taxon>
        <taxon>Bacillota</taxon>
        <taxon>Bacilli</taxon>
        <taxon>Bacillales</taxon>
        <taxon>Paenibacillaceae</taxon>
        <taxon>Brevibacillus</taxon>
    </lineage>
</organism>
<name>A0A2Z4MK57_BREBE</name>
<dbReference type="RefSeq" id="WP_048033522.1">
    <property type="nucleotide sequence ID" value="NZ_CP030117.1"/>
</dbReference>
<gene>
    <name evidence="1" type="ORF">AB432_018450</name>
</gene>
<reference evidence="1 2" key="1">
    <citation type="journal article" date="2015" name="Genome Announc.">
        <title>Draft Genome Sequence of Brevibacillus brevis DZQ7, a Plant Growth-Promoting Rhizobacterium with Broad-Spectrum Antimicrobial Activity.</title>
        <authorList>
            <person name="Hou Q."/>
            <person name="Wang C."/>
            <person name="Hou X."/>
            <person name="Xia Z."/>
            <person name="Ye J."/>
            <person name="Liu K."/>
            <person name="Liu H."/>
            <person name="Wang J."/>
            <person name="Guo H."/>
            <person name="Yu X."/>
            <person name="Yang Y."/>
            <person name="Du B."/>
            <person name="Ding Y."/>
        </authorList>
    </citation>
    <scope>NUCLEOTIDE SEQUENCE [LARGE SCALE GENOMIC DNA]</scope>
    <source>
        <strain evidence="1 2">DZQ7</strain>
    </source>
</reference>
<evidence type="ECO:0000313" key="1">
    <source>
        <dbReference type="EMBL" id="AWX56905.1"/>
    </source>
</evidence>